<evidence type="ECO:0000256" key="2">
    <source>
        <dbReference type="ARBA" id="ARBA00022741"/>
    </source>
</evidence>
<dbReference type="CDD" id="cd19491">
    <property type="entry name" value="XRCC3"/>
    <property type="match status" value="1"/>
</dbReference>
<dbReference type="STRING" id="1165861.A0A0L0VKI4"/>
<evidence type="ECO:0000313" key="10">
    <source>
        <dbReference type="Proteomes" id="UP000054564"/>
    </source>
</evidence>
<dbReference type="GO" id="GO:0061982">
    <property type="term" value="P:meiosis I cell cycle process"/>
    <property type="evidence" value="ECO:0007669"/>
    <property type="project" value="UniProtKB-ARBA"/>
</dbReference>
<protein>
    <recommendedName>
        <fullName evidence="8">RecA family profile 1 domain-containing protein</fullName>
    </recommendedName>
</protein>
<keyword evidence="6" id="KW-0539">Nucleus</keyword>
<dbReference type="OrthoDB" id="1861185at2759"/>
<dbReference type="Gene3D" id="3.40.50.300">
    <property type="entry name" value="P-loop containing nucleotide triphosphate hydrolases"/>
    <property type="match status" value="1"/>
</dbReference>
<dbReference type="Proteomes" id="UP000054564">
    <property type="component" value="Unassembled WGS sequence"/>
</dbReference>
<dbReference type="InterPro" id="IPR020588">
    <property type="entry name" value="RecA_ATP-bd"/>
</dbReference>
<dbReference type="Pfam" id="PF08423">
    <property type="entry name" value="Rad51"/>
    <property type="match status" value="1"/>
</dbReference>
<dbReference type="SUPFAM" id="SSF47794">
    <property type="entry name" value="Rad51 N-terminal domain-like"/>
    <property type="match status" value="1"/>
</dbReference>
<evidence type="ECO:0000256" key="5">
    <source>
        <dbReference type="ARBA" id="ARBA00023204"/>
    </source>
</evidence>
<evidence type="ECO:0000256" key="7">
    <source>
        <dbReference type="SAM" id="MobiDB-lite"/>
    </source>
</evidence>
<dbReference type="InterPro" id="IPR013632">
    <property type="entry name" value="Rad51_C"/>
</dbReference>
<feature type="compositionally biased region" description="Polar residues" evidence="7">
    <location>
        <begin position="351"/>
        <end position="360"/>
    </location>
</feature>
<dbReference type="AlphaFoldDB" id="A0A0L0VKI4"/>
<dbReference type="GO" id="GO:0000722">
    <property type="term" value="P:telomere maintenance via recombination"/>
    <property type="evidence" value="ECO:0007669"/>
    <property type="project" value="TreeGrafter"/>
</dbReference>
<dbReference type="GO" id="GO:0033065">
    <property type="term" value="C:Rad51C-XRCC3 complex"/>
    <property type="evidence" value="ECO:0007669"/>
    <property type="project" value="TreeGrafter"/>
</dbReference>
<accession>A0A0L0VKI4</accession>
<dbReference type="PROSITE" id="PS50162">
    <property type="entry name" value="RECA_2"/>
    <property type="match status" value="1"/>
</dbReference>
<keyword evidence="3" id="KW-0227">DNA damage</keyword>
<comment type="caution">
    <text evidence="9">The sequence shown here is derived from an EMBL/GenBank/DDBJ whole genome shotgun (WGS) entry which is preliminary data.</text>
</comment>
<dbReference type="PANTHER" id="PTHR46487">
    <property type="entry name" value="DNA REPAIR PROTEIN XRCC3"/>
    <property type="match status" value="1"/>
</dbReference>
<comment type="subcellular location">
    <subcellularLocation>
        <location evidence="1">Nucleus</location>
    </subcellularLocation>
</comment>
<feature type="region of interest" description="Disordered" evidence="7">
    <location>
        <begin position="325"/>
        <end position="360"/>
    </location>
</feature>
<keyword evidence="4" id="KW-0067">ATP-binding</keyword>
<dbReference type="GO" id="GO:0045003">
    <property type="term" value="P:double-strand break repair via synthesis-dependent strand annealing"/>
    <property type="evidence" value="ECO:0007669"/>
    <property type="project" value="TreeGrafter"/>
</dbReference>
<keyword evidence="10" id="KW-1185">Reference proteome</keyword>
<dbReference type="GO" id="GO:0005524">
    <property type="term" value="F:ATP binding"/>
    <property type="evidence" value="ECO:0007669"/>
    <property type="project" value="UniProtKB-KW"/>
</dbReference>
<evidence type="ECO:0000313" key="9">
    <source>
        <dbReference type="EMBL" id="KNE99790.1"/>
    </source>
</evidence>
<dbReference type="EMBL" id="AJIL01000042">
    <property type="protein sequence ID" value="KNE99790.1"/>
    <property type="molecule type" value="Genomic_DNA"/>
</dbReference>
<keyword evidence="2" id="KW-0547">Nucleotide-binding</keyword>
<evidence type="ECO:0000259" key="8">
    <source>
        <dbReference type="PROSITE" id="PS50162"/>
    </source>
</evidence>
<evidence type="ECO:0000256" key="3">
    <source>
        <dbReference type="ARBA" id="ARBA00022763"/>
    </source>
</evidence>
<keyword evidence="5" id="KW-0234">DNA repair</keyword>
<feature type="compositionally biased region" description="Low complexity" evidence="7">
    <location>
        <begin position="331"/>
        <end position="344"/>
    </location>
</feature>
<gene>
    <name evidence="9" type="ORF">PSTG_06882</name>
</gene>
<dbReference type="GO" id="GO:0090656">
    <property type="term" value="P:t-circle formation"/>
    <property type="evidence" value="ECO:0007669"/>
    <property type="project" value="TreeGrafter"/>
</dbReference>
<dbReference type="GO" id="GO:0000400">
    <property type="term" value="F:four-way junction DNA binding"/>
    <property type="evidence" value="ECO:0007669"/>
    <property type="project" value="TreeGrafter"/>
</dbReference>
<feature type="domain" description="RecA family profile 1" evidence="8">
    <location>
        <begin position="93"/>
        <end position="313"/>
    </location>
</feature>
<proteinExistence type="predicted"/>
<dbReference type="GO" id="GO:0140664">
    <property type="term" value="F:ATP-dependent DNA damage sensor activity"/>
    <property type="evidence" value="ECO:0007669"/>
    <property type="project" value="InterPro"/>
</dbReference>
<dbReference type="SUPFAM" id="SSF52540">
    <property type="entry name" value="P-loop containing nucleoside triphosphate hydrolases"/>
    <property type="match status" value="1"/>
</dbReference>
<sequence>MPLLEEPTNSLHVNSAPISSLIDFPEKYSQRLQRAGFTTVSEIILISPESIKSQTGLSVAEVQDVYRRLSAICSPLISTITERRSASRKEEEKDGFITLGSPDLDKLFGSQQSETVGIPTGLLTEIVGESGSGKTCLSLQLSLNVQLPFHLGGLNGACVYLCTESGFPTSRLFEMAVALSNRFNAQDTIGLNVESLMENVHLTRVLDPDSLLSMVHYSLPIFLDRHNNPTITSEGQQSNRRIRLIVLDSIGAIFRAVLSSTSATTTTTMGKIENNSNHKFRMTERAASINQVADGLKILADEYKLAVVVVNQVSDVITHQSIPPIDTNQRTTISSNTSSSSSLSGHPRFTPASSNPTSQNVGDSQILPLIYNEQSVHFNGQKVTLNRKEAALGIHWTNSINIRIMINKLHNSYIPVNHLSSSTSTISPNQSEGGGLIKYSDLGVRQAVVVFSPFCKTSPDLDPVKFVIHSTGIVSVNQFINS</sequence>
<evidence type="ECO:0000256" key="6">
    <source>
        <dbReference type="ARBA" id="ARBA00023242"/>
    </source>
</evidence>
<dbReference type="GO" id="GO:0071140">
    <property type="term" value="P:resolution of mitotic recombination intermediates"/>
    <property type="evidence" value="ECO:0007669"/>
    <property type="project" value="TreeGrafter"/>
</dbReference>
<organism evidence="9 10">
    <name type="scientific">Puccinia striiformis f. sp. tritici PST-78</name>
    <dbReference type="NCBI Taxonomy" id="1165861"/>
    <lineage>
        <taxon>Eukaryota</taxon>
        <taxon>Fungi</taxon>
        <taxon>Dikarya</taxon>
        <taxon>Basidiomycota</taxon>
        <taxon>Pucciniomycotina</taxon>
        <taxon>Pucciniomycetes</taxon>
        <taxon>Pucciniales</taxon>
        <taxon>Pucciniaceae</taxon>
        <taxon>Puccinia</taxon>
    </lineage>
</organism>
<dbReference type="GO" id="GO:0005657">
    <property type="term" value="C:replication fork"/>
    <property type="evidence" value="ECO:0007669"/>
    <property type="project" value="TreeGrafter"/>
</dbReference>
<dbReference type="InterPro" id="IPR047348">
    <property type="entry name" value="XRCC3-like_C"/>
</dbReference>
<name>A0A0L0VKI4_9BASI</name>
<dbReference type="InterPro" id="IPR010995">
    <property type="entry name" value="DNA_repair_Rad51/TF_NusA_a-hlx"/>
</dbReference>
<dbReference type="InterPro" id="IPR027417">
    <property type="entry name" value="P-loop_NTPase"/>
</dbReference>
<dbReference type="PANTHER" id="PTHR46487:SF1">
    <property type="entry name" value="DNA REPAIR PROTEIN XRCC3"/>
    <property type="match status" value="1"/>
</dbReference>
<reference evidence="10" key="1">
    <citation type="submission" date="2014-03" db="EMBL/GenBank/DDBJ databases">
        <title>The Genome Sequence of Puccinia striiformis f. sp. tritici PST-78.</title>
        <authorList>
            <consortium name="The Broad Institute Genome Sequencing Platform"/>
            <person name="Cuomo C."/>
            <person name="Hulbert S."/>
            <person name="Chen X."/>
            <person name="Walker B."/>
            <person name="Young S.K."/>
            <person name="Zeng Q."/>
            <person name="Gargeya S."/>
            <person name="Fitzgerald M."/>
            <person name="Haas B."/>
            <person name="Abouelleil A."/>
            <person name="Alvarado L."/>
            <person name="Arachchi H.M."/>
            <person name="Berlin A.M."/>
            <person name="Chapman S.B."/>
            <person name="Goldberg J."/>
            <person name="Griggs A."/>
            <person name="Gujja S."/>
            <person name="Hansen M."/>
            <person name="Howarth C."/>
            <person name="Imamovic A."/>
            <person name="Larimer J."/>
            <person name="McCowan C."/>
            <person name="Montmayeur A."/>
            <person name="Murphy C."/>
            <person name="Neiman D."/>
            <person name="Pearson M."/>
            <person name="Priest M."/>
            <person name="Roberts A."/>
            <person name="Saif S."/>
            <person name="Shea T."/>
            <person name="Sisk P."/>
            <person name="Sykes S."/>
            <person name="Wortman J."/>
            <person name="Nusbaum C."/>
            <person name="Birren B."/>
        </authorList>
    </citation>
    <scope>NUCLEOTIDE SEQUENCE [LARGE SCALE GENOMIC DNA]</scope>
    <source>
        <strain evidence="10">race PST-78</strain>
    </source>
</reference>
<evidence type="ECO:0000256" key="4">
    <source>
        <dbReference type="ARBA" id="ARBA00022840"/>
    </source>
</evidence>
<evidence type="ECO:0000256" key="1">
    <source>
        <dbReference type="ARBA" id="ARBA00004123"/>
    </source>
</evidence>